<reference evidence="6 7" key="1">
    <citation type="submission" date="2018-12" db="EMBL/GenBank/DDBJ databases">
        <authorList>
            <consortium name="Pathogen Informatics"/>
        </authorList>
    </citation>
    <scope>NUCLEOTIDE SEQUENCE [LARGE SCALE GENOMIC DNA]</scope>
    <source>
        <strain evidence="4 6">NCTC9044</strain>
        <strain evidence="5 7">NCTC9702</strain>
    </source>
</reference>
<dbReference type="InterPro" id="IPR044925">
    <property type="entry name" value="His-Me_finger_sf"/>
</dbReference>
<name>A0A0P7NUY2_ECOLX</name>
<evidence type="ECO:0000259" key="1">
    <source>
        <dbReference type="Pfam" id="PF07463"/>
    </source>
</evidence>
<dbReference type="EMBL" id="LR134246">
    <property type="protein sequence ID" value="VED36696.1"/>
    <property type="molecule type" value="Genomic_DNA"/>
</dbReference>
<dbReference type="InterPro" id="IPR003615">
    <property type="entry name" value="HNH_nuc"/>
</dbReference>
<dbReference type="Gene3D" id="1.10.10.60">
    <property type="entry name" value="Homeodomain-like"/>
    <property type="match status" value="1"/>
</dbReference>
<dbReference type="Proteomes" id="UP000271797">
    <property type="component" value="Chromosome"/>
</dbReference>
<keyword evidence="3" id="KW-0255">Endonuclease</keyword>
<evidence type="ECO:0000313" key="5">
    <source>
        <dbReference type="EMBL" id="VED36696.1"/>
    </source>
</evidence>
<dbReference type="Pfam" id="PF13392">
    <property type="entry name" value="HNH_3"/>
    <property type="match status" value="1"/>
</dbReference>
<evidence type="ECO:0000313" key="3">
    <source>
        <dbReference type="EMBL" id="MTE91974.1"/>
    </source>
</evidence>
<organism evidence="3 8">
    <name type="scientific">Escherichia coli</name>
    <dbReference type="NCBI Taxonomy" id="562"/>
    <lineage>
        <taxon>Bacteria</taxon>
        <taxon>Pseudomonadati</taxon>
        <taxon>Pseudomonadota</taxon>
        <taxon>Gammaproteobacteria</taxon>
        <taxon>Enterobacterales</taxon>
        <taxon>Enterobacteriaceae</taxon>
        <taxon>Escherichia</taxon>
    </lineage>
</organism>
<accession>A0A0P7NUY2</accession>
<gene>
    <name evidence="3" type="ORF">F9B07_24845</name>
    <name evidence="4" type="ORF">NCTC9044_03995</name>
    <name evidence="5" type="ORF">NCTC9702_03985</name>
</gene>
<keyword evidence="3" id="KW-0540">Nuclease</keyword>
<dbReference type="GO" id="GO:0004519">
    <property type="term" value="F:endonuclease activity"/>
    <property type="evidence" value="ECO:0007669"/>
    <property type="project" value="UniProtKB-KW"/>
</dbReference>
<dbReference type="EMBL" id="LR134238">
    <property type="protein sequence ID" value="VED13126.1"/>
    <property type="molecule type" value="Genomic_DNA"/>
</dbReference>
<dbReference type="Pfam" id="PF07463">
    <property type="entry name" value="NUMOD4"/>
    <property type="match status" value="1"/>
</dbReference>
<dbReference type="RefSeq" id="WP_001000608.1">
    <property type="nucleotide sequence ID" value="NZ_AP027432.1"/>
</dbReference>
<dbReference type="Proteomes" id="UP000277930">
    <property type="component" value="Chromosome 1"/>
</dbReference>
<evidence type="ECO:0000313" key="8">
    <source>
        <dbReference type="Proteomes" id="UP000486847"/>
    </source>
</evidence>
<keyword evidence="3" id="KW-0378">Hydrolase</keyword>
<proteinExistence type="predicted"/>
<evidence type="ECO:0000313" key="4">
    <source>
        <dbReference type="EMBL" id="VED13126.1"/>
    </source>
</evidence>
<dbReference type="SUPFAM" id="SSF54060">
    <property type="entry name" value="His-Me finger endonucleases"/>
    <property type="match status" value="1"/>
</dbReference>
<dbReference type="GO" id="GO:0016788">
    <property type="term" value="F:hydrolase activity, acting on ester bonds"/>
    <property type="evidence" value="ECO:0007669"/>
    <property type="project" value="InterPro"/>
</dbReference>
<evidence type="ECO:0000259" key="2">
    <source>
        <dbReference type="Pfam" id="PF13392"/>
    </source>
</evidence>
<feature type="domain" description="HNH nuclease" evidence="2">
    <location>
        <begin position="58"/>
        <end position="102"/>
    </location>
</feature>
<dbReference type="Proteomes" id="UP000486847">
    <property type="component" value="Unassembled WGS sequence"/>
</dbReference>
<sequence>MNDVKEKDIPGFEGIYKVTENGDIISCRKSKKLSHGIKPGGYAFVGLYPGGGKRPSYKMVHRIVAEVFIDNPDGKPEVNHKDGNKLNNKVENLEWVTRTENAKHGFDSGLLVHGFNHHFCKLTPEQVKSIYKSKGKYRDIAKEFGVCAQTVCNIKNKSAYRRFLEGIDV</sequence>
<dbReference type="InterPro" id="IPR010902">
    <property type="entry name" value="NUMOD4"/>
</dbReference>
<feature type="domain" description="NUMOD4" evidence="1">
    <location>
        <begin position="7"/>
        <end position="48"/>
    </location>
</feature>
<reference evidence="3 8" key="2">
    <citation type="submission" date="2019-10" db="EMBL/GenBank/DDBJ databases">
        <title>Comparative genomic analysis of antimicrobial resistant Escherichia coli of diverse origin.</title>
        <authorList>
            <person name="Ghatak S."/>
            <person name="Milton A.P."/>
            <person name="Rhetso K."/>
            <person name="Purkait D."/>
            <person name="Das S."/>
            <person name="Puro K.-U."/>
            <person name="Shakuntala I."/>
            <person name="Sen A."/>
            <person name="Sanjukta R."/>
            <person name="Priya G.B."/>
            <person name="Mawlong M."/>
            <person name="Lyngdoh V."/>
            <person name="Rynghang J."/>
            <person name="Mawphlang B.L."/>
        </authorList>
    </citation>
    <scope>NUCLEOTIDE SEQUENCE [LARGE SCALE GENOMIC DNA]</scope>
    <source>
        <strain evidence="3 8">SE161</strain>
    </source>
</reference>
<evidence type="ECO:0000313" key="6">
    <source>
        <dbReference type="Proteomes" id="UP000271797"/>
    </source>
</evidence>
<dbReference type="Gene3D" id="3.90.75.20">
    <property type="match status" value="1"/>
</dbReference>
<protein>
    <submittedName>
        <fullName evidence="3">HNH endonuclease</fullName>
    </submittedName>
    <submittedName>
        <fullName evidence="4">Putative phage endonuclease</fullName>
    </submittedName>
</protein>
<evidence type="ECO:0000313" key="7">
    <source>
        <dbReference type="Proteomes" id="UP000277930"/>
    </source>
</evidence>
<dbReference type="EMBL" id="WCEW01000050">
    <property type="protein sequence ID" value="MTE91974.1"/>
    <property type="molecule type" value="Genomic_DNA"/>
</dbReference>
<dbReference type="AlphaFoldDB" id="A0A0P7NUY2"/>